<dbReference type="InterPro" id="IPR050955">
    <property type="entry name" value="Plant_Biomass_Hydrol_Est"/>
</dbReference>
<accession>A0A1G5S1Q2</accession>
<keyword evidence="2" id="KW-0378">Hydrolase</keyword>
<protein>
    <submittedName>
        <fullName evidence="4">Esterase PHB depolymerase</fullName>
    </submittedName>
</protein>
<dbReference type="Gene3D" id="3.40.50.1820">
    <property type="entry name" value="alpha/beta hydrolase"/>
    <property type="match status" value="1"/>
</dbReference>
<feature type="signal peptide" evidence="3">
    <location>
        <begin position="1"/>
        <end position="28"/>
    </location>
</feature>
<dbReference type="AlphaFoldDB" id="A0A1G5S1Q2"/>
<dbReference type="EMBL" id="FMWL01000011">
    <property type="protein sequence ID" value="SCZ80226.1"/>
    <property type="molecule type" value="Genomic_DNA"/>
</dbReference>
<evidence type="ECO:0000256" key="1">
    <source>
        <dbReference type="ARBA" id="ARBA00022729"/>
    </source>
</evidence>
<dbReference type="Proteomes" id="UP000199208">
    <property type="component" value="Unassembled WGS sequence"/>
</dbReference>
<evidence type="ECO:0000313" key="5">
    <source>
        <dbReference type="Proteomes" id="UP000199208"/>
    </source>
</evidence>
<reference evidence="4 5" key="1">
    <citation type="submission" date="2016-10" db="EMBL/GenBank/DDBJ databases">
        <authorList>
            <person name="de Groot N.N."/>
        </authorList>
    </citation>
    <scope>NUCLEOTIDE SEQUENCE [LARGE SCALE GENOMIC DNA]</scope>
    <source>
        <strain evidence="4 5">DSM 2784</strain>
    </source>
</reference>
<gene>
    <name evidence="4" type="ORF">SAMN03080599_02166</name>
</gene>
<keyword evidence="1 3" id="KW-0732">Signal</keyword>
<dbReference type="SUPFAM" id="SSF53474">
    <property type="entry name" value="alpha/beta-Hydrolases"/>
    <property type="match status" value="1"/>
</dbReference>
<organism evidence="4 5">
    <name type="scientific">Acidaminobacter hydrogenoformans DSM 2784</name>
    <dbReference type="NCBI Taxonomy" id="1120920"/>
    <lineage>
        <taxon>Bacteria</taxon>
        <taxon>Bacillati</taxon>
        <taxon>Bacillota</taxon>
        <taxon>Clostridia</taxon>
        <taxon>Peptostreptococcales</taxon>
        <taxon>Acidaminobacteraceae</taxon>
        <taxon>Acidaminobacter</taxon>
    </lineage>
</organism>
<sequence length="636" mass="71580">MKKRYSSGLCILLIVSMTLLMLPMTGWAASDNNSKKMEAVTLNGTDFPDYDYSQANQLPLTGYFNYNFSISGIERTAKIYISEDAPIRSYFTVIAVPGGMDTEEFLDVTGWKEIADQKAEGLFILEPGADGWGTYSEEAAYISAALGFYSGNRYFSIYGEHYFVGYGDGAPALEAWAAANPLRVISQVYLDSEGLDEAYLTQFEEMEFGGINGGYNPILFPEDFDYIAVSEALLPTWYINPVKGQFDDSLDYWLNANDCDAVPEMDKVFGMVYPQSNDSESWMTSYSGPISKVAVLNKKVNVLKKSVTKDICDFMNFYTRYENVIAYGNQLVERADYKALGIEVKTMIVEGELREYMVYVPDSAKKMWGDKAPVVMVWPGNTQTDKVFLDATQWWKVAQEEGFVLAIICEQYVANSVTVSHKNSITFYEQLKEVLLDDYKVDPARIYSTGQSAGSMVSQSFAAVFPDFFAAVASTSGDARIGADGKITIDTVPYDVSTQMIPNYLIYGTGDLSFLKGHLWDELDNNLDAVAAHHLAVNDFSLDEHNYDSASISGWMDRFKTWTWSKEFSGEEVPIFQVTENIYRSHNCIHEEMPVLWDFLEHYSMTMDQDGNVVRFYSPSGFTVPNDQIQIYSSQE</sequence>
<dbReference type="PANTHER" id="PTHR43037">
    <property type="entry name" value="UNNAMED PRODUCT-RELATED"/>
    <property type="match status" value="1"/>
</dbReference>
<dbReference type="GO" id="GO:0016787">
    <property type="term" value="F:hydrolase activity"/>
    <property type="evidence" value="ECO:0007669"/>
    <property type="project" value="UniProtKB-KW"/>
</dbReference>
<evidence type="ECO:0000313" key="4">
    <source>
        <dbReference type="EMBL" id="SCZ80226.1"/>
    </source>
</evidence>
<proteinExistence type="predicted"/>
<name>A0A1G5S1Q2_9FIRM</name>
<keyword evidence="5" id="KW-1185">Reference proteome</keyword>
<dbReference type="InterPro" id="IPR029058">
    <property type="entry name" value="AB_hydrolase_fold"/>
</dbReference>
<feature type="chain" id="PRO_5011591199" evidence="3">
    <location>
        <begin position="29"/>
        <end position="636"/>
    </location>
</feature>
<evidence type="ECO:0000256" key="3">
    <source>
        <dbReference type="SAM" id="SignalP"/>
    </source>
</evidence>
<evidence type="ECO:0000256" key="2">
    <source>
        <dbReference type="ARBA" id="ARBA00022801"/>
    </source>
</evidence>
<dbReference type="RefSeq" id="WP_170829411.1">
    <property type="nucleotide sequence ID" value="NZ_FMWL01000011.1"/>
</dbReference>
<dbReference type="PANTHER" id="PTHR43037:SF5">
    <property type="entry name" value="FERULOYL ESTERASE"/>
    <property type="match status" value="1"/>
</dbReference>